<evidence type="ECO:0000256" key="6">
    <source>
        <dbReference type="SAM" id="Phobius"/>
    </source>
</evidence>
<feature type="transmembrane region" description="Helical" evidence="6">
    <location>
        <begin position="352"/>
        <end position="380"/>
    </location>
</feature>
<evidence type="ECO:0000256" key="4">
    <source>
        <dbReference type="ARBA" id="ARBA00022989"/>
    </source>
</evidence>
<feature type="transmembrane region" description="Helical" evidence="6">
    <location>
        <begin position="322"/>
        <end position="340"/>
    </location>
</feature>
<dbReference type="EMBL" id="CP073767">
    <property type="protein sequence ID" value="UWZ57646.1"/>
    <property type="molecule type" value="Genomic_DNA"/>
</dbReference>
<keyword evidence="2" id="KW-1003">Cell membrane</keyword>
<feature type="transmembrane region" description="Helical" evidence="6">
    <location>
        <begin position="401"/>
        <end position="423"/>
    </location>
</feature>
<feature type="transmembrane region" description="Helical" evidence="6">
    <location>
        <begin position="185"/>
        <end position="209"/>
    </location>
</feature>
<accession>A0A9Q9IL98</accession>
<dbReference type="KEGG" id="daur:Daura_16670"/>
<dbReference type="PANTHER" id="PTHR30287:SF1">
    <property type="entry name" value="INNER MEMBRANE PROTEIN"/>
    <property type="match status" value="1"/>
</dbReference>
<dbReference type="Proteomes" id="UP001058003">
    <property type="component" value="Chromosome"/>
</dbReference>
<feature type="transmembrane region" description="Helical" evidence="6">
    <location>
        <begin position="276"/>
        <end position="301"/>
    </location>
</feature>
<proteinExistence type="predicted"/>
<evidence type="ECO:0000313" key="9">
    <source>
        <dbReference type="Proteomes" id="UP001058003"/>
    </source>
</evidence>
<dbReference type="InterPro" id="IPR003838">
    <property type="entry name" value="ABC3_permease_C"/>
</dbReference>
<keyword evidence="9" id="KW-1185">Reference proteome</keyword>
<dbReference type="PANTHER" id="PTHR30287">
    <property type="entry name" value="MEMBRANE COMPONENT OF PREDICTED ABC SUPERFAMILY METABOLITE UPTAKE TRANSPORTER"/>
    <property type="match status" value="1"/>
</dbReference>
<protein>
    <submittedName>
        <fullName evidence="8">FtsX-like permease family protein</fullName>
    </submittedName>
</protein>
<evidence type="ECO:0000256" key="2">
    <source>
        <dbReference type="ARBA" id="ARBA00022475"/>
    </source>
</evidence>
<evidence type="ECO:0000313" key="8">
    <source>
        <dbReference type="EMBL" id="UWZ57646.1"/>
    </source>
</evidence>
<feature type="domain" description="ABC3 transporter permease C-terminal" evidence="7">
    <location>
        <begin position="190"/>
        <end position="296"/>
    </location>
</feature>
<organism evidence="8 9">
    <name type="scientific">Dactylosporangium aurantiacum</name>
    <dbReference type="NCBI Taxonomy" id="35754"/>
    <lineage>
        <taxon>Bacteria</taxon>
        <taxon>Bacillati</taxon>
        <taxon>Actinomycetota</taxon>
        <taxon>Actinomycetes</taxon>
        <taxon>Micromonosporales</taxon>
        <taxon>Micromonosporaceae</taxon>
        <taxon>Dactylosporangium</taxon>
    </lineage>
</organism>
<dbReference type="OrthoDB" id="4871813at2"/>
<dbReference type="InterPro" id="IPR038766">
    <property type="entry name" value="Membrane_comp_ABC_pdt"/>
</dbReference>
<dbReference type="Pfam" id="PF02687">
    <property type="entry name" value="FtsX"/>
    <property type="match status" value="2"/>
</dbReference>
<dbReference type="AlphaFoldDB" id="A0A9Q9IL98"/>
<feature type="transmembrane region" description="Helical" evidence="6">
    <location>
        <begin position="230"/>
        <end position="256"/>
    </location>
</feature>
<feature type="transmembrane region" description="Helical" evidence="6">
    <location>
        <begin position="681"/>
        <end position="706"/>
    </location>
</feature>
<evidence type="ECO:0000256" key="1">
    <source>
        <dbReference type="ARBA" id="ARBA00004651"/>
    </source>
</evidence>
<reference evidence="8" key="1">
    <citation type="submission" date="2021-04" db="EMBL/GenBank/DDBJ databases">
        <title>Dactylosporangium aurantiacum NRRL B-8018 full assembly.</title>
        <authorList>
            <person name="Hartkoorn R.C."/>
            <person name="Beaudoing E."/>
            <person name="Hot D."/>
        </authorList>
    </citation>
    <scope>NUCLEOTIDE SEQUENCE</scope>
    <source>
        <strain evidence="8">NRRL B-8018</strain>
    </source>
</reference>
<keyword evidence="4 6" id="KW-1133">Transmembrane helix</keyword>
<feature type="transmembrane region" description="Helical" evidence="6">
    <location>
        <begin position="594"/>
        <end position="619"/>
    </location>
</feature>
<evidence type="ECO:0000256" key="5">
    <source>
        <dbReference type="ARBA" id="ARBA00023136"/>
    </source>
</evidence>
<sequence>MIRFGLRLTLAGGREAAVRLAVMAGAVALGVWLLLSTLAGVNAVDAQFARFAALSPQPGAAADAPLWWAERGDYFDGRSITRIDVAVTGTGAPVPKGLPRLPGPGEYYASPALARLIAATPADQLGARFPGRQAGLIGAPALPSPDSLTAVAGGTPDVVSQLYHARRVTAFPTEPPGIPTAAVDLILSVVAGGLLFPVLIFIGTATRLTAARREQRFAAMRLIGGTPRQISVVAAVEATVAALLGTAAGFALYFAFRVQLARIPFTGMPFHPDDVTLGPLVAAAVAVGVPVGAALAARVALRRVRISPLGVVRRVTPKPPRWFRLIPLLLGVAELAFFIGRVPEDSTAQVAVFLPGLLLIMVGLVLAGPWLTMAGARLLARRAQRPATLIAARRLADNPAAAFRAISGVVVGLFVTTVSVGIIQTLAAERGTHVDDLAASTMVARFERDPDTVPAPVVAALAAGPGVRSVTVVRDNPVYDTDYAGVASCADLARAPQFGRCADGAEVALVWEDFMGYRAAHGPGVVWPAAALTAAQLAARPVISVVVGTDGSTATLERARTALQLAFPDLRIMPATDWDRANDQNSQLAGFEQLAAVVILASLPIAGCSLAVSVIAGLTDRKRPFSLLRLTGVPLGVLRRVIALESAVPLLGAAALAIGAGLLGAQLFLTAQMGYHLRPPGLTYGAIVTGGLLLSLGIIAATFPLLRRITGPETARSE</sequence>
<name>A0A9Q9IL98_9ACTN</name>
<evidence type="ECO:0000259" key="7">
    <source>
        <dbReference type="Pfam" id="PF02687"/>
    </source>
</evidence>
<evidence type="ECO:0000256" key="3">
    <source>
        <dbReference type="ARBA" id="ARBA00022692"/>
    </source>
</evidence>
<keyword evidence="3 6" id="KW-0812">Transmembrane</keyword>
<dbReference type="RefSeq" id="WP_033360966.1">
    <property type="nucleotide sequence ID" value="NZ_CP073767.1"/>
</dbReference>
<feature type="transmembrane region" description="Helical" evidence="6">
    <location>
        <begin position="648"/>
        <end position="669"/>
    </location>
</feature>
<dbReference type="GO" id="GO:0005886">
    <property type="term" value="C:plasma membrane"/>
    <property type="evidence" value="ECO:0007669"/>
    <property type="project" value="UniProtKB-SubCell"/>
</dbReference>
<gene>
    <name evidence="8" type="ORF">Daura_16670</name>
</gene>
<comment type="subcellular location">
    <subcellularLocation>
        <location evidence="1">Cell membrane</location>
        <topology evidence="1">Multi-pass membrane protein</topology>
    </subcellularLocation>
</comment>
<keyword evidence="5 6" id="KW-0472">Membrane</keyword>
<feature type="domain" description="ABC3 transporter permease C-terminal" evidence="7">
    <location>
        <begin position="597"/>
        <end position="709"/>
    </location>
</feature>